<feature type="domain" description="P2X purinoreceptor 7 intracellular" evidence="1">
    <location>
        <begin position="29"/>
        <end position="165"/>
    </location>
</feature>
<dbReference type="Pfam" id="PF20478">
    <property type="entry name" value="P2RX7_C"/>
    <property type="match status" value="1"/>
</dbReference>
<dbReference type="Proteomes" id="UP000694844">
    <property type="component" value="Chromosome 1"/>
</dbReference>
<dbReference type="PANTHER" id="PTHR36981:SF1">
    <property type="entry name" value="P2X PURINORECEPTOR 7 INTRACELLULAR DOMAIN-CONTAINING PROTEIN"/>
    <property type="match status" value="1"/>
</dbReference>
<evidence type="ECO:0000313" key="3">
    <source>
        <dbReference type="RefSeq" id="XP_022295231.1"/>
    </source>
</evidence>
<organism evidence="2 3">
    <name type="scientific">Crassostrea virginica</name>
    <name type="common">Eastern oyster</name>
    <dbReference type="NCBI Taxonomy" id="6565"/>
    <lineage>
        <taxon>Eukaryota</taxon>
        <taxon>Metazoa</taxon>
        <taxon>Spiralia</taxon>
        <taxon>Lophotrochozoa</taxon>
        <taxon>Mollusca</taxon>
        <taxon>Bivalvia</taxon>
        <taxon>Autobranchia</taxon>
        <taxon>Pteriomorphia</taxon>
        <taxon>Ostreida</taxon>
        <taxon>Ostreoidea</taxon>
        <taxon>Ostreidae</taxon>
        <taxon>Crassostrea</taxon>
    </lineage>
</organism>
<reference evidence="2" key="1">
    <citation type="submission" date="2024-06" db="UniProtKB">
        <authorList>
            <consortium name="RefSeq"/>
        </authorList>
    </citation>
    <scope>NUCLEOTIDE SEQUENCE [LARGE SCALE GENOMIC DNA]</scope>
</reference>
<dbReference type="InterPro" id="IPR046815">
    <property type="entry name" value="P2RX7_C"/>
</dbReference>
<accession>A0A8B8AVV1</accession>
<dbReference type="OrthoDB" id="6112409at2759"/>
<dbReference type="GeneID" id="111105305"/>
<proteinExistence type="predicted"/>
<reference evidence="3" key="2">
    <citation type="submission" date="2025-08" db="UniProtKB">
        <authorList>
            <consortium name="RefSeq"/>
        </authorList>
    </citation>
    <scope>IDENTIFICATION</scope>
    <source>
        <tissue evidence="3">Whole sample</tissue>
    </source>
</reference>
<dbReference type="KEGG" id="cvn:111105305"/>
<dbReference type="RefSeq" id="XP_022295231.1">
    <property type="nucleotide sequence ID" value="XM_022439523.1"/>
</dbReference>
<dbReference type="PANTHER" id="PTHR36981">
    <property type="entry name" value="ZGC:195170"/>
    <property type="match status" value="1"/>
</dbReference>
<evidence type="ECO:0000259" key="1">
    <source>
        <dbReference type="Pfam" id="PF20478"/>
    </source>
</evidence>
<name>A0A8B8AVV1_CRAVI</name>
<protein>
    <submittedName>
        <fullName evidence="3">P2X purinoceptor 7-like</fullName>
    </submittedName>
</protein>
<dbReference type="AlphaFoldDB" id="A0A8B8AVV1"/>
<keyword evidence="2" id="KW-1185">Reference proteome</keyword>
<gene>
    <name evidence="3" type="primary">LOC111105305</name>
</gene>
<sequence length="176" mass="20361">MEIEGYQFEPEFTEDEIKSQNLPSSPVISVNERGMSLDWCTCENCTILPTFNECLCCNEFDHYVTDYINSHTKCISLHPDFDTVCLNPVILETAYIIYIRYKSQRGRAPDHLNNKQSRLMAYRQFINWVRRGQHLGKKFRVVIPSCVVTKIRGAFPSEDGNYEGFHEASDSDTDSE</sequence>
<evidence type="ECO:0000313" key="2">
    <source>
        <dbReference type="Proteomes" id="UP000694844"/>
    </source>
</evidence>